<accession>A0ACC5R7N0</accession>
<reference evidence="1" key="1">
    <citation type="submission" date="2021-01" db="EMBL/GenBank/DDBJ databases">
        <authorList>
            <person name="Sun Q."/>
        </authorList>
    </citation>
    <scope>NUCLEOTIDE SEQUENCE</scope>
    <source>
        <strain evidence="1">YIM B02566</strain>
    </source>
</reference>
<protein>
    <submittedName>
        <fullName evidence="1">DUF126 domain-containing protein</fullName>
    </submittedName>
</protein>
<comment type="caution">
    <text evidence="1">The sequence shown here is derived from an EMBL/GenBank/DDBJ whole genome shotgun (WGS) entry which is preliminary data.</text>
</comment>
<evidence type="ECO:0000313" key="2">
    <source>
        <dbReference type="Proteomes" id="UP000616151"/>
    </source>
</evidence>
<dbReference type="Proteomes" id="UP000616151">
    <property type="component" value="Unassembled WGS sequence"/>
</dbReference>
<organism evidence="1 2">
    <name type="scientific">Taklimakanibacter albus</name>
    <dbReference type="NCBI Taxonomy" id="2800327"/>
    <lineage>
        <taxon>Bacteria</taxon>
        <taxon>Pseudomonadati</taxon>
        <taxon>Pseudomonadota</taxon>
        <taxon>Alphaproteobacteria</taxon>
        <taxon>Hyphomicrobiales</taxon>
        <taxon>Aestuariivirgaceae</taxon>
        <taxon>Taklimakanibacter</taxon>
    </lineage>
</organism>
<sequence>MIQARILHGGEAHGRVLALDAPLSFWGAFDPRTGRIIDIHHPQCGSCITGTILMMRETRGSGTAPGGMAEAIRLGTAPSAIILVKPDINLAIGAEVAEALYGKTCPVLAVTAADYAELARHAALAISGDGKITPLPRDSFPG</sequence>
<dbReference type="EMBL" id="JAENHL010000007">
    <property type="protein sequence ID" value="MBK1868578.1"/>
    <property type="molecule type" value="Genomic_DNA"/>
</dbReference>
<proteinExistence type="predicted"/>
<evidence type="ECO:0000313" key="1">
    <source>
        <dbReference type="EMBL" id="MBK1868578.1"/>
    </source>
</evidence>
<name>A0ACC5R7N0_9HYPH</name>
<keyword evidence="2" id="KW-1185">Reference proteome</keyword>
<gene>
    <name evidence="1" type="ORF">JHL16_19645</name>
</gene>